<dbReference type="Proteomes" id="UP000008631">
    <property type="component" value="Chromosome"/>
</dbReference>
<dbReference type="PROSITE" id="PS00211">
    <property type="entry name" value="ABC_TRANSPORTER_1"/>
    <property type="match status" value="1"/>
</dbReference>
<dbReference type="Pfam" id="PF00005">
    <property type="entry name" value="ABC_tran"/>
    <property type="match status" value="1"/>
</dbReference>
<dbReference type="PANTHER" id="PTHR43023">
    <property type="entry name" value="PROTEIN TRIGALACTOSYLDIACYLGLYCEROL 3, CHLOROPLASTIC"/>
    <property type="match status" value="1"/>
</dbReference>
<dbReference type="KEGG" id="ipa:Isop_1751"/>
<reference evidence="5 6" key="2">
    <citation type="journal article" date="2011" name="Stand. Genomic Sci.">
        <title>Complete genome sequence of Isosphaera pallida type strain (IS1B).</title>
        <authorList>
            <consortium name="US DOE Joint Genome Institute (JGI-PGF)"/>
            <person name="Goker M."/>
            <person name="Cleland D."/>
            <person name="Saunders E."/>
            <person name="Lapidus A."/>
            <person name="Nolan M."/>
            <person name="Lucas S."/>
            <person name="Hammon N."/>
            <person name="Deshpande S."/>
            <person name="Cheng J.F."/>
            <person name="Tapia R."/>
            <person name="Han C."/>
            <person name="Goodwin L."/>
            <person name="Pitluck S."/>
            <person name="Liolios K."/>
            <person name="Pagani I."/>
            <person name="Ivanova N."/>
            <person name="Mavromatis K."/>
            <person name="Pati A."/>
            <person name="Chen A."/>
            <person name="Palaniappan K."/>
            <person name="Land M."/>
            <person name="Hauser L."/>
            <person name="Chang Y.J."/>
            <person name="Jeffries C.D."/>
            <person name="Detter J.C."/>
            <person name="Beck B."/>
            <person name="Woyke T."/>
            <person name="Bristow J."/>
            <person name="Eisen J.A."/>
            <person name="Markowitz V."/>
            <person name="Hugenholtz P."/>
            <person name="Kyrpides N.C."/>
            <person name="Klenk H.P."/>
        </authorList>
    </citation>
    <scope>NUCLEOTIDE SEQUENCE [LARGE SCALE GENOMIC DNA]</scope>
    <source>
        <strain evidence="6">ATCC 43644 / DSM 9630 / IS1B</strain>
    </source>
</reference>
<dbReference type="InterPro" id="IPR003593">
    <property type="entry name" value="AAA+_ATPase"/>
</dbReference>
<dbReference type="PANTHER" id="PTHR43023:SF6">
    <property type="entry name" value="INTERMEMBRANE PHOSPHOLIPID TRANSPORT SYSTEM ATP-BINDING PROTEIN MLAF"/>
    <property type="match status" value="1"/>
</dbReference>
<dbReference type="EMBL" id="CP002353">
    <property type="protein sequence ID" value="ADV62334.1"/>
    <property type="molecule type" value="Genomic_DNA"/>
</dbReference>
<keyword evidence="2" id="KW-0547">Nucleotide-binding</keyword>
<dbReference type="eggNOG" id="COG1127">
    <property type="taxonomic scope" value="Bacteria"/>
</dbReference>
<protein>
    <submittedName>
        <fullName evidence="5">ABC transporter related protein</fullName>
    </submittedName>
</protein>
<dbReference type="FunCoup" id="E8R0Y8">
    <property type="interactions" value="228"/>
</dbReference>
<evidence type="ECO:0000256" key="3">
    <source>
        <dbReference type="ARBA" id="ARBA00022840"/>
    </source>
</evidence>
<dbReference type="InterPro" id="IPR003439">
    <property type="entry name" value="ABC_transporter-like_ATP-bd"/>
</dbReference>
<dbReference type="AlphaFoldDB" id="E8R0Y8"/>
<evidence type="ECO:0000313" key="5">
    <source>
        <dbReference type="EMBL" id="ADV62334.1"/>
    </source>
</evidence>
<dbReference type="PROSITE" id="PS50893">
    <property type="entry name" value="ABC_TRANSPORTER_2"/>
    <property type="match status" value="1"/>
</dbReference>
<dbReference type="CDD" id="cd03261">
    <property type="entry name" value="ABC_Org_Solvent_Resistant"/>
    <property type="match status" value="1"/>
</dbReference>
<dbReference type="RefSeq" id="WP_013564622.1">
    <property type="nucleotide sequence ID" value="NC_014962.1"/>
</dbReference>
<feature type="domain" description="ABC transporter" evidence="4">
    <location>
        <begin position="37"/>
        <end position="274"/>
    </location>
</feature>
<dbReference type="InterPro" id="IPR017871">
    <property type="entry name" value="ABC_transporter-like_CS"/>
</dbReference>
<sequence>MSDSIPSNPFSLSPRVAVSGGATASGSNSDVFGPVVIALEEITMRFRHQTVLEGINLQVRKGETLAVIGESGCGKTVLLKLMIGLLKPTKGRVRFEGRDLAGLSQRDLTQMRLRFGFLFQMAALFDSLTIFDNVAFGPREHRLMAPSELPGMVRERLREVGLPEGIEFKKPAELSGGQRKRVGLARALALNPEVLLYDEPTTGLDPVMSDVINELILQTQRAHHTTGIVVTHDMTTVRKVADRVVMLYPRARLKPGEAQMIYDGPPENLHDHSDPRVRQFVRGEAGERLRELSLARDDSVFASEISMPFRFQR</sequence>
<keyword evidence="6" id="KW-1185">Reference proteome</keyword>
<evidence type="ECO:0000256" key="2">
    <source>
        <dbReference type="ARBA" id="ARBA00022741"/>
    </source>
</evidence>
<dbReference type="HOGENOM" id="CLU_000604_1_22_0"/>
<dbReference type="OrthoDB" id="9772862at2"/>
<evidence type="ECO:0000256" key="1">
    <source>
        <dbReference type="ARBA" id="ARBA00022448"/>
    </source>
</evidence>
<dbReference type="SUPFAM" id="SSF52540">
    <property type="entry name" value="P-loop containing nucleoside triphosphate hydrolases"/>
    <property type="match status" value="1"/>
</dbReference>
<dbReference type="GO" id="GO:0005524">
    <property type="term" value="F:ATP binding"/>
    <property type="evidence" value="ECO:0007669"/>
    <property type="project" value="UniProtKB-KW"/>
</dbReference>
<dbReference type="InterPro" id="IPR027417">
    <property type="entry name" value="P-loop_NTPase"/>
</dbReference>
<evidence type="ECO:0000259" key="4">
    <source>
        <dbReference type="PROSITE" id="PS50893"/>
    </source>
</evidence>
<reference key="1">
    <citation type="submission" date="2010-11" db="EMBL/GenBank/DDBJ databases">
        <title>The complete sequence of chromosome of Isophaera pallida ATCC 43644.</title>
        <authorList>
            <consortium name="US DOE Joint Genome Institute (JGI-PGF)"/>
            <person name="Lucas S."/>
            <person name="Copeland A."/>
            <person name="Lapidus A."/>
            <person name="Bruce D."/>
            <person name="Goodwin L."/>
            <person name="Pitluck S."/>
            <person name="Kyrpides N."/>
            <person name="Mavromatis K."/>
            <person name="Pagani I."/>
            <person name="Ivanova N."/>
            <person name="Saunders E."/>
            <person name="Brettin T."/>
            <person name="Detter J.C."/>
            <person name="Han C."/>
            <person name="Tapia R."/>
            <person name="Land M."/>
            <person name="Hauser L."/>
            <person name="Markowitz V."/>
            <person name="Cheng J.-F."/>
            <person name="Hugenholtz P."/>
            <person name="Woyke T."/>
            <person name="Wu D."/>
            <person name="Eisen J.A."/>
        </authorList>
    </citation>
    <scope>NUCLEOTIDE SEQUENCE</scope>
    <source>
        <strain>ATCC 43644</strain>
    </source>
</reference>
<dbReference type="Gene3D" id="3.40.50.300">
    <property type="entry name" value="P-loop containing nucleotide triphosphate hydrolases"/>
    <property type="match status" value="1"/>
</dbReference>
<dbReference type="GO" id="GO:0016887">
    <property type="term" value="F:ATP hydrolysis activity"/>
    <property type="evidence" value="ECO:0007669"/>
    <property type="project" value="InterPro"/>
</dbReference>
<dbReference type="SMART" id="SM00382">
    <property type="entry name" value="AAA"/>
    <property type="match status" value="1"/>
</dbReference>
<keyword evidence="3" id="KW-0067">ATP-binding</keyword>
<proteinExistence type="predicted"/>
<keyword evidence="1" id="KW-0813">Transport</keyword>
<gene>
    <name evidence="5" type="ordered locus">Isop_1751</name>
</gene>
<organism evidence="5 6">
    <name type="scientific">Isosphaera pallida (strain ATCC 43644 / DSM 9630 / IS1B)</name>
    <dbReference type="NCBI Taxonomy" id="575540"/>
    <lineage>
        <taxon>Bacteria</taxon>
        <taxon>Pseudomonadati</taxon>
        <taxon>Planctomycetota</taxon>
        <taxon>Planctomycetia</taxon>
        <taxon>Isosphaerales</taxon>
        <taxon>Isosphaeraceae</taxon>
        <taxon>Isosphaera</taxon>
    </lineage>
</organism>
<dbReference type="STRING" id="575540.Isop_1751"/>
<accession>E8R0Y8</accession>
<evidence type="ECO:0000313" key="6">
    <source>
        <dbReference type="Proteomes" id="UP000008631"/>
    </source>
</evidence>
<dbReference type="InParanoid" id="E8R0Y8"/>
<name>E8R0Y8_ISOPI</name>